<dbReference type="PRINTS" id="PR01576">
    <property type="entry name" value="PDEFORMYLASE"/>
</dbReference>
<organism evidence="8 9">
    <name type="scientific">Porphyridium purpureum</name>
    <name type="common">Red alga</name>
    <name type="synonym">Porphyridium cruentum</name>
    <dbReference type="NCBI Taxonomy" id="35688"/>
    <lineage>
        <taxon>Eukaryota</taxon>
        <taxon>Rhodophyta</taxon>
        <taxon>Bangiophyceae</taxon>
        <taxon>Porphyridiales</taxon>
        <taxon>Porphyridiaceae</taxon>
        <taxon>Porphyridium</taxon>
    </lineage>
</organism>
<dbReference type="FunFam" id="3.90.45.10:FF:000005">
    <property type="entry name" value="Peptide deformylase"/>
    <property type="match status" value="1"/>
</dbReference>
<evidence type="ECO:0000313" key="9">
    <source>
        <dbReference type="Proteomes" id="UP000324585"/>
    </source>
</evidence>
<accession>A0A5J4YYA4</accession>
<dbReference type="GO" id="GO:0006412">
    <property type="term" value="P:translation"/>
    <property type="evidence" value="ECO:0007669"/>
    <property type="project" value="UniProtKB-KW"/>
</dbReference>
<dbReference type="OMA" id="VCIQHEI"/>
<evidence type="ECO:0000256" key="2">
    <source>
        <dbReference type="ARBA" id="ARBA00012175"/>
    </source>
</evidence>
<dbReference type="PANTHER" id="PTHR10458">
    <property type="entry name" value="PEPTIDE DEFORMYLASE"/>
    <property type="match status" value="1"/>
</dbReference>
<gene>
    <name evidence="8" type="ORF">FVE85_2260</name>
</gene>
<comment type="similarity">
    <text evidence="1 7">Belongs to the polypeptide deformylase family.</text>
</comment>
<dbReference type="EC" id="3.5.1.88" evidence="2 7"/>
<dbReference type="EMBL" id="VRMN01000003">
    <property type="protein sequence ID" value="KAA8496105.1"/>
    <property type="molecule type" value="Genomic_DNA"/>
</dbReference>
<dbReference type="OrthoDB" id="276063at2759"/>
<evidence type="ECO:0000256" key="5">
    <source>
        <dbReference type="ARBA" id="ARBA00022917"/>
    </source>
</evidence>
<evidence type="ECO:0000256" key="1">
    <source>
        <dbReference type="ARBA" id="ARBA00010759"/>
    </source>
</evidence>
<dbReference type="PANTHER" id="PTHR10458:SF22">
    <property type="entry name" value="PEPTIDE DEFORMYLASE"/>
    <property type="match status" value="1"/>
</dbReference>
<dbReference type="Gene3D" id="3.90.45.10">
    <property type="entry name" value="Peptide deformylase"/>
    <property type="match status" value="1"/>
</dbReference>
<dbReference type="NCBIfam" id="NF001159">
    <property type="entry name" value="PRK00150.1-3"/>
    <property type="match status" value="1"/>
</dbReference>
<proteinExistence type="inferred from homology"/>
<dbReference type="GO" id="GO:0046872">
    <property type="term" value="F:metal ion binding"/>
    <property type="evidence" value="ECO:0007669"/>
    <property type="project" value="UniProtKB-KW"/>
</dbReference>
<dbReference type="AlphaFoldDB" id="A0A5J4YYA4"/>
<comment type="caution">
    <text evidence="8">The sequence shown here is derived from an EMBL/GenBank/DDBJ whole genome shotgun (WGS) entry which is preliminary data.</text>
</comment>
<keyword evidence="4 7" id="KW-0378">Hydrolase</keyword>
<keyword evidence="5 7" id="KW-0648">Protein biosynthesis</keyword>
<evidence type="ECO:0000313" key="8">
    <source>
        <dbReference type="EMBL" id="KAA8496105.1"/>
    </source>
</evidence>
<keyword evidence="3 7" id="KW-0479">Metal-binding</keyword>
<keyword evidence="6" id="KW-0408">Iron</keyword>
<comment type="function">
    <text evidence="7">Removes the formyl group from the N-terminal Met of newly synthesized proteins.</text>
</comment>
<dbReference type="HAMAP" id="MF_00163">
    <property type="entry name" value="Pep_deformylase"/>
    <property type="match status" value="1"/>
</dbReference>
<evidence type="ECO:0000256" key="7">
    <source>
        <dbReference type="RuleBase" id="RU362111"/>
    </source>
</evidence>
<dbReference type="GO" id="GO:0042586">
    <property type="term" value="F:peptide deformylase activity"/>
    <property type="evidence" value="ECO:0007669"/>
    <property type="project" value="UniProtKB-EC"/>
</dbReference>
<dbReference type="Pfam" id="PF01327">
    <property type="entry name" value="Pep_deformylase"/>
    <property type="match status" value="1"/>
</dbReference>
<dbReference type="SUPFAM" id="SSF56420">
    <property type="entry name" value="Peptide deformylase"/>
    <property type="match status" value="1"/>
</dbReference>
<dbReference type="InterPro" id="IPR023635">
    <property type="entry name" value="Peptide_deformylase"/>
</dbReference>
<evidence type="ECO:0000256" key="3">
    <source>
        <dbReference type="ARBA" id="ARBA00022723"/>
    </source>
</evidence>
<dbReference type="NCBIfam" id="TIGR00079">
    <property type="entry name" value="pept_deformyl"/>
    <property type="match status" value="1"/>
</dbReference>
<sequence>MNAKEQVEIELEVDPGVVPGTSLQIVKYPSPILRAENALVTEFDRELVELTKQMFKVMYASRGVGLAAPQVGVNKRVMVFNPKGDAAAWLSEVALVNPRIVEQSGKTELGDEACLSFPGMGGKVDRSVWIKVEAQKPNGKKFKVKYTGWEAIVFQHEYDHLEGVLYIDRLSEPERERVQPRLDELIAEFDGTPAL</sequence>
<comment type="catalytic activity">
    <reaction evidence="7">
        <text>N-terminal N-formyl-L-methionyl-[peptide] + H2O = N-terminal L-methionyl-[peptide] + formate</text>
        <dbReference type="Rhea" id="RHEA:24420"/>
        <dbReference type="Rhea" id="RHEA-COMP:10639"/>
        <dbReference type="Rhea" id="RHEA-COMP:10640"/>
        <dbReference type="ChEBI" id="CHEBI:15377"/>
        <dbReference type="ChEBI" id="CHEBI:15740"/>
        <dbReference type="ChEBI" id="CHEBI:49298"/>
        <dbReference type="ChEBI" id="CHEBI:64731"/>
        <dbReference type="EC" id="3.5.1.88"/>
    </reaction>
</comment>
<name>A0A5J4YYA4_PORPP</name>
<evidence type="ECO:0000256" key="4">
    <source>
        <dbReference type="ARBA" id="ARBA00022801"/>
    </source>
</evidence>
<dbReference type="CDD" id="cd00487">
    <property type="entry name" value="Pep_deformylase"/>
    <property type="match status" value="1"/>
</dbReference>
<keyword evidence="9" id="KW-1185">Reference proteome</keyword>
<dbReference type="Proteomes" id="UP000324585">
    <property type="component" value="Unassembled WGS sequence"/>
</dbReference>
<reference evidence="9" key="1">
    <citation type="journal article" date="2019" name="Nat. Commun.">
        <title>Expansion of phycobilisome linker gene families in mesophilic red algae.</title>
        <authorList>
            <person name="Lee J."/>
            <person name="Kim D."/>
            <person name="Bhattacharya D."/>
            <person name="Yoon H.S."/>
        </authorList>
    </citation>
    <scope>NUCLEOTIDE SEQUENCE [LARGE SCALE GENOMIC DNA]</scope>
    <source>
        <strain evidence="9">CCMP 1328</strain>
    </source>
</reference>
<dbReference type="PIRSF" id="PIRSF004749">
    <property type="entry name" value="Pep_def"/>
    <property type="match status" value="1"/>
</dbReference>
<evidence type="ECO:0000256" key="6">
    <source>
        <dbReference type="ARBA" id="ARBA00023004"/>
    </source>
</evidence>
<protein>
    <recommendedName>
        <fullName evidence="2 7">Peptide deformylase</fullName>
        <ecNumber evidence="2 7">3.5.1.88</ecNumber>
    </recommendedName>
</protein>
<dbReference type="InterPro" id="IPR036821">
    <property type="entry name" value="Peptide_deformylase_sf"/>
</dbReference>